<evidence type="ECO:0000313" key="2">
    <source>
        <dbReference type="EMBL" id="PYC69770.1"/>
    </source>
</evidence>
<feature type="domain" description="DUF58" evidence="1">
    <location>
        <begin position="202"/>
        <end position="309"/>
    </location>
</feature>
<comment type="caution">
    <text evidence="2">The sequence shown here is derived from an EMBL/GenBank/DDBJ whole genome shotgun (WGS) entry which is preliminary data.</text>
</comment>
<proteinExistence type="predicted"/>
<sequence length="430" mass="46490">MKASVVLGTAPSPPPSGWRAGGRTLRLLTVAVTAGVLALLTGHAWVLALAAGPAVLVVLAAPGGSRPLRLEASLTVSTRRCFEGETVRCTVELAADGVTGPLDPVLTLGPGVELVDDLVEADRAEFEFTAVRWGRWSIGTLDLDVYDRGGLARRTVRVELGELEVFPVPSAARLTPVPVELPARLGENATRQPGEGVEVIGVRPHVWGERQRRIHWPSTTRRGAVQLNEFGAERAVDTVMLLDALGDFRDPATGTSTLDETLRAAAGLTRAYLRRHDRIGLVSIGGTLRWLRAGSGEQHFYRIVQTVLDVRKDLGYRTPELDRLPPGALPAGALVYCFTPLADQRVLDVLADLTDRGNPLVVVELPTGEPSVDPQDELAVLALRLWRADREAMRFALRNRGIPVVAHTPGESLDLALAPLLRRRIHGGRR</sequence>
<dbReference type="InterPro" id="IPR002881">
    <property type="entry name" value="DUF58"/>
</dbReference>
<dbReference type="EMBL" id="PYBW01000127">
    <property type="protein sequence ID" value="PYC69770.1"/>
    <property type="molecule type" value="Genomic_DNA"/>
</dbReference>
<keyword evidence="3" id="KW-1185">Reference proteome</keyword>
<organism evidence="2 3">
    <name type="scientific">Streptomyces tateyamensis</name>
    <dbReference type="NCBI Taxonomy" id="565073"/>
    <lineage>
        <taxon>Bacteria</taxon>
        <taxon>Bacillati</taxon>
        <taxon>Actinomycetota</taxon>
        <taxon>Actinomycetes</taxon>
        <taxon>Kitasatosporales</taxon>
        <taxon>Streptomycetaceae</taxon>
        <taxon>Streptomyces</taxon>
    </lineage>
</organism>
<evidence type="ECO:0000313" key="3">
    <source>
        <dbReference type="Proteomes" id="UP000248039"/>
    </source>
</evidence>
<dbReference type="OrthoDB" id="9776116at2"/>
<protein>
    <submittedName>
        <fullName evidence="2">DUF58 domain-containing protein</fullName>
    </submittedName>
</protein>
<accession>A0A2V4MUV5</accession>
<gene>
    <name evidence="2" type="ORF">C7C46_27785</name>
</gene>
<dbReference type="RefSeq" id="WP_110672687.1">
    <property type="nucleotide sequence ID" value="NZ_PYBW01000127.1"/>
</dbReference>
<dbReference type="Pfam" id="PF01882">
    <property type="entry name" value="DUF58"/>
    <property type="match status" value="1"/>
</dbReference>
<evidence type="ECO:0000259" key="1">
    <source>
        <dbReference type="Pfam" id="PF01882"/>
    </source>
</evidence>
<dbReference type="Proteomes" id="UP000248039">
    <property type="component" value="Unassembled WGS sequence"/>
</dbReference>
<reference evidence="2 3" key="1">
    <citation type="submission" date="2018-03" db="EMBL/GenBank/DDBJ databases">
        <title>Bioinformatic expansion and discovery of thiopeptide antibiotics.</title>
        <authorList>
            <person name="Schwalen C.J."/>
            <person name="Hudson G.A."/>
            <person name="Mitchell D.A."/>
        </authorList>
    </citation>
    <scope>NUCLEOTIDE SEQUENCE [LARGE SCALE GENOMIC DNA]</scope>
    <source>
        <strain evidence="2 3">ATCC 21389</strain>
    </source>
</reference>
<name>A0A2V4MUV5_9ACTN</name>
<dbReference type="AlphaFoldDB" id="A0A2V4MUV5"/>
<dbReference type="PANTHER" id="PTHR33608">
    <property type="entry name" value="BLL2464 PROTEIN"/>
    <property type="match status" value="1"/>
</dbReference>
<dbReference type="PANTHER" id="PTHR33608:SF14">
    <property type="entry name" value="POSSIBLE CONSERVED SECRETED PROTEIN"/>
    <property type="match status" value="1"/>
</dbReference>